<dbReference type="EMBL" id="FQTY01000006">
    <property type="protein sequence ID" value="SHE75100.1"/>
    <property type="molecule type" value="Genomic_DNA"/>
</dbReference>
<gene>
    <name evidence="1" type="ORF">SAMN02745784_01669</name>
</gene>
<dbReference type="AlphaFoldDB" id="A0A1M4W1S2"/>
<evidence type="ECO:0000313" key="1">
    <source>
        <dbReference type="EMBL" id="SHE75100.1"/>
    </source>
</evidence>
<dbReference type="RefSeq" id="WP_072975329.1">
    <property type="nucleotide sequence ID" value="NZ_FQTY01000006.1"/>
</dbReference>
<evidence type="ECO:0000313" key="2">
    <source>
        <dbReference type="Proteomes" id="UP000184114"/>
    </source>
</evidence>
<accession>A0A1M4W1S2</accession>
<protein>
    <submittedName>
        <fullName evidence="1">Uncharacterized protein</fullName>
    </submittedName>
</protein>
<proteinExistence type="predicted"/>
<organism evidence="1 2">
    <name type="scientific">Tissierella praeacuta DSM 18095</name>
    <dbReference type="NCBI Taxonomy" id="1123404"/>
    <lineage>
        <taxon>Bacteria</taxon>
        <taxon>Bacillati</taxon>
        <taxon>Bacillota</taxon>
        <taxon>Tissierellia</taxon>
        <taxon>Tissierellales</taxon>
        <taxon>Tissierellaceae</taxon>
        <taxon>Tissierella</taxon>
    </lineage>
</organism>
<sequence length="178" mass="20817">MNRLKKIIKNTIILVILFFIFLKSSGLYLIPLSAHKASERSAHYGPSEVVHIEDFDKGKYILCKYDRWFSCNTINKTLFFFWRIGNQVYGRESDLSKAVSYTWSMSGDYYKAYGIINDNRIKKIEVTLENGDILIQDGFYEDMFLVTWKSPNDSIIDFAGIRAYDEDSNIIFEDIYGY</sequence>
<dbReference type="Proteomes" id="UP000184114">
    <property type="component" value="Unassembled WGS sequence"/>
</dbReference>
<name>A0A1M4W1S2_9FIRM</name>
<reference evidence="2" key="1">
    <citation type="submission" date="2016-11" db="EMBL/GenBank/DDBJ databases">
        <authorList>
            <person name="Varghese N."/>
            <person name="Submissions S."/>
        </authorList>
    </citation>
    <scope>NUCLEOTIDE SEQUENCE [LARGE SCALE GENOMIC DNA]</scope>
    <source>
        <strain evidence="2">DSM 18095</strain>
    </source>
</reference>
<keyword evidence="2" id="KW-1185">Reference proteome</keyword>
<dbReference type="STRING" id="1123404.SAMN02745784_01669"/>
<dbReference type="GeneID" id="90994356"/>